<sequence length="89" mass="10132">MYKQIYLKLNCKAFVAMSCFVLLYIATIIFLNSTAENYFVYKPNSEMQTNYHSVDDAKKEQIDNAIANAQIVLDVVLQNELNQQGGSND</sequence>
<evidence type="ECO:0000313" key="2">
    <source>
        <dbReference type="EMBL" id="QOD55616.1"/>
    </source>
</evidence>
<name>A0A7L8A0K8_PHODP</name>
<accession>A0A7L8A0K8</accession>
<evidence type="ECO:0000313" key="3">
    <source>
        <dbReference type="Proteomes" id="UP000516656"/>
    </source>
</evidence>
<keyword evidence="1" id="KW-1133">Transmembrane helix</keyword>
<dbReference type="EMBL" id="CP061854">
    <property type="protein sequence ID" value="QOD55616.1"/>
    <property type="molecule type" value="Genomic_DNA"/>
</dbReference>
<dbReference type="AlphaFoldDB" id="A0A7L8A0K8"/>
<gene>
    <name evidence="2" type="ORF">IC627_09690</name>
</gene>
<organism evidence="2 3">
    <name type="scientific">Photobacterium damsela subsp. piscicida</name>
    <name type="common">Pasteurella piscicida</name>
    <dbReference type="NCBI Taxonomy" id="38294"/>
    <lineage>
        <taxon>Bacteria</taxon>
        <taxon>Pseudomonadati</taxon>
        <taxon>Pseudomonadota</taxon>
        <taxon>Gammaproteobacteria</taxon>
        <taxon>Vibrionales</taxon>
        <taxon>Vibrionaceae</taxon>
        <taxon>Photobacterium</taxon>
    </lineage>
</organism>
<keyword evidence="1" id="KW-0812">Transmembrane</keyword>
<feature type="transmembrane region" description="Helical" evidence="1">
    <location>
        <begin position="12"/>
        <end position="31"/>
    </location>
</feature>
<keyword evidence="1" id="KW-0472">Membrane</keyword>
<evidence type="ECO:0000256" key="1">
    <source>
        <dbReference type="SAM" id="Phobius"/>
    </source>
</evidence>
<protein>
    <submittedName>
        <fullName evidence="2">Uncharacterized protein</fullName>
    </submittedName>
</protein>
<proteinExistence type="predicted"/>
<reference evidence="2 3" key="1">
    <citation type="submission" date="2020-09" db="EMBL/GenBank/DDBJ databases">
        <title>Complete, closed and curated genome sequences of Photobacterium damselae subsp. piscicida isolates from Australia indicate localised evolution and additional plasmid-borne pathogenicity mechanisms.</title>
        <authorList>
            <person name="Baseggio L."/>
            <person name="Silayeva O."/>
            <person name="Buller N."/>
            <person name="Landos M."/>
            <person name="Engelstaedter J."/>
            <person name="Barnes A.C."/>
        </authorList>
    </citation>
    <scope>NUCLEOTIDE SEQUENCE [LARGE SCALE GENOMIC DNA]</scope>
    <source>
        <strain evidence="2 3">AS-16-0540-1</strain>
    </source>
</reference>
<dbReference type="Proteomes" id="UP000516656">
    <property type="component" value="Chromosome 1"/>
</dbReference>